<keyword evidence="2" id="KW-1133">Transmembrane helix</keyword>
<evidence type="ECO:0000313" key="4">
    <source>
        <dbReference type="Proteomes" id="UP000620104"/>
    </source>
</evidence>
<evidence type="ECO:0000256" key="2">
    <source>
        <dbReference type="SAM" id="Phobius"/>
    </source>
</evidence>
<keyword evidence="2" id="KW-0812">Transmembrane</keyword>
<dbReference type="AlphaFoldDB" id="A0A8H3TT06"/>
<feature type="compositionally biased region" description="Basic and acidic residues" evidence="1">
    <location>
        <begin position="223"/>
        <end position="235"/>
    </location>
</feature>
<sequence>MAYRNSTYDHDGNAYEMPSVQQASRTGEYVMANDDEQDDVPIHARRQSRMGHPAPRYDDGPAYEARGQGYDVDAYTSIPAAPYARQSSYGAGGGYTDSPHMQERYHNPFEQPVPQPGDFDVMADFNNAGPRYSNLYGQGTDDSMRELAKSGGRPITSYRPHTAHSELSKPYRPRSSAQDSSNPYTEGESAIERSYSTRHSTRDPSRSKSSRRGKPLLAGADWDNSRHDGVLAEGEHGEDDGELGWKRRGSGKGRFDTKAKDVHGVELVTVPALGPEWRKDETSMGTRRVRRELQNEKRKVAWKEFTRDQRGLCGVRWLTKKVLTFLFFGFVVALCIVLFLTIPRAPNFKFPSTDIIGVDNSTVSFSRSPTNFSFTGSVNMIADSTSSYLPVYFNNLDITVKDLTTSKEIAHGNWRDQKLSRGNAEFVSLPVQFSYSGVNTSDTTWSNMYNACGHIWTGTTRQDIQIEVTLRMHIRGLVTVPVSSRSVTGIDCPFQLPSNSV</sequence>
<organism evidence="3 4">
    <name type="scientific">Naganishia liquefaciens</name>
    <dbReference type="NCBI Taxonomy" id="104408"/>
    <lineage>
        <taxon>Eukaryota</taxon>
        <taxon>Fungi</taxon>
        <taxon>Dikarya</taxon>
        <taxon>Basidiomycota</taxon>
        <taxon>Agaricomycotina</taxon>
        <taxon>Tremellomycetes</taxon>
        <taxon>Filobasidiales</taxon>
        <taxon>Filobasidiaceae</taxon>
        <taxon>Naganishia</taxon>
    </lineage>
</organism>
<feature type="region of interest" description="Disordered" evidence="1">
    <location>
        <begin position="1"/>
        <end position="26"/>
    </location>
</feature>
<feature type="compositionally biased region" description="Polar residues" evidence="1">
    <location>
        <begin position="175"/>
        <end position="184"/>
    </location>
</feature>
<dbReference type="Proteomes" id="UP000620104">
    <property type="component" value="Unassembled WGS sequence"/>
</dbReference>
<keyword evidence="2" id="KW-0472">Membrane</keyword>
<comment type="caution">
    <text evidence="3">The sequence shown here is derived from an EMBL/GenBank/DDBJ whole genome shotgun (WGS) entry which is preliminary data.</text>
</comment>
<proteinExistence type="predicted"/>
<evidence type="ECO:0000313" key="3">
    <source>
        <dbReference type="EMBL" id="GHJ85699.1"/>
    </source>
</evidence>
<evidence type="ECO:0000256" key="1">
    <source>
        <dbReference type="SAM" id="MobiDB-lite"/>
    </source>
</evidence>
<accession>A0A8H3TT06</accession>
<feature type="region of interest" description="Disordered" evidence="1">
    <location>
        <begin position="44"/>
        <end position="65"/>
    </location>
</feature>
<feature type="region of interest" description="Disordered" evidence="1">
    <location>
        <begin position="89"/>
        <end position="256"/>
    </location>
</feature>
<gene>
    <name evidence="3" type="ORF">NliqN6_2101</name>
</gene>
<feature type="transmembrane region" description="Helical" evidence="2">
    <location>
        <begin position="322"/>
        <end position="342"/>
    </location>
</feature>
<protein>
    <submittedName>
        <fullName evidence="3">Uncharacterized protein</fullName>
    </submittedName>
</protein>
<reference evidence="3" key="1">
    <citation type="submission" date="2020-07" db="EMBL/GenBank/DDBJ databases">
        <title>Draft Genome Sequence of a Deep-Sea Yeast, Naganishia (Cryptococcus) liquefaciens strain N6.</title>
        <authorList>
            <person name="Han Y.W."/>
            <person name="Kajitani R."/>
            <person name="Morimoto H."/>
            <person name="Parhat M."/>
            <person name="Tsubouchi H."/>
            <person name="Bakenova O."/>
            <person name="Ogata M."/>
            <person name="Argunhan B."/>
            <person name="Aoki R."/>
            <person name="Kajiwara S."/>
            <person name="Itoh T."/>
            <person name="Iwasaki H."/>
        </authorList>
    </citation>
    <scope>NUCLEOTIDE SEQUENCE</scope>
    <source>
        <strain evidence="3">N6</strain>
    </source>
</reference>
<dbReference type="OrthoDB" id="5582002at2759"/>
<name>A0A8H3TT06_9TREE</name>
<keyword evidence="4" id="KW-1185">Reference proteome</keyword>
<dbReference type="EMBL" id="BLZA01000013">
    <property type="protein sequence ID" value="GHJ85699.1"/>
    <property type="molecule type" value="Genomic_DNA"/>
</dbReference>